<dbReference type="InterPro" id="IPR025742">
    <property type="entry name" value="CSTF2_hinge"/>
</dbReference>
<keyword evidence="6" id="KW-0271">Exosome</keyword>
<evidence type="ECO:0000256" key="3">
    <source>
        <dbReference type="ARBA" id="ARBA00022552"/>
    </source>
</evidence>
<name>A0A7J6NSJ0_PEROL</name>
<evidence type="ECO:0000256" key="8">
    <source>
        <dbReference type="ARBA" id="ARBA00022884"/>
    </source>
</evidence>
<dbReference type="Proteomes" id="UP000553632">
    <property type="component" value="Unassembled WGS sequence"/>
</dbReference>
<reference evidence="14 15" key="1">
    <citation type="submission" date="2020-04" db="EMBL/GenBank/DDBJ databases">
        <title>Perkinsus olseni comparative genomics.</title>
        <authorList>
            <person name="Bogema D.R."/>
        </authorList>
    </citation>
    <scope>NUCLEOTIDE SEQUENCE [LARGE SCALE GENOMIC DNA]</scope>
    <source>
        <strain evidence="14 15">ATCC PRA-207</strain>
    </source>
</reference>
<dbReference type="PROSITE" id="PS50102">
    <property type="entry name" value="RRM"/>
    <property type="match status" value="1"/>
</dbReference>
<dbReference type="GO" id="GO:0071031">
    <property type="term" value="P:nuclear mRNA surveillance of mRNA 3'-end processing"/>
    <property type="evidence" value="ECO:0007669"/>
    <property type="project" value="TreeGrafter"/>
</dbReference>
<evidence type="ECO:0000256" key="4">
    <source>
        <dbReference type="ARBA" id="ARBA00022722"/>
    </source>
</evidence>
<evidence type="ECO:0000256" key="6">
    <source>
        <dbReference type="ARBA" id="ARBA00022835"/>
    </source>
</evidence>
<evidence type="ECO:0000256" key="12">
    <source>
        <dbReference type="SAM" id="MobiDB-lite"/>
    </source>
</evidence>
<evidence type="ECO:0000256" key="10">
    <source>
        <dbReference type="ARBA" id="ARBA00077930"/>
    </source>
</evidence>
<dbReference type="GO" id="GO:0000175">
    <property type="term" value="F:3'-5'-RNA exonuclease activity"/>
    <property type="evidence" value="ECO:0007669"/>
    <property type="project" value="TreeGrafter"/>
</dbReference>
<dbReference type="Pfam" id="PF14327">
    <property type="entry name" value="CSTF2_hinge"/>
    <property type="match status" value="1"/>
</dbReference>
<feature type="region of interest" description="Disordered" evidence="12">
    <location>
        <begin position="1267"/>
        <end position="1288"/>
    </location>
</feature>
<keyword evidence="5" id="KW-0378">Hydrolase</keyword>
<dbReference type="SUPFAM" id="SSF54928">
    <property type="entry name" value="RNA-binding domain, RBD"/>
    <property type="match status" value="1"/>
</dbReference>
<comment type="caution">
    <text evidence="14">The sequence shown here is derived from an EMBL/GenBank/DDBJ whole genome shotgun (WGS) entry which is preliminary data.</text>
</comment>
<dbReference type="Gene3D" id="3.30.70.330">
    <property type="match status" value="1"/>
</dbReference>
<dbReference type="Gene3D" id="1.25.40.630">
    <property type="match status" value="1"/>
</dbReference>
<dbReference type="SMART" id="SM00955">
    <property type="entry name" value="RNB"/>
    <property type="match status" value="1"/>
</dbReference>
<dbReference type="InterPro" id="IPR050180">
    <property type="entry name" value="RNR_Ribonuclease"/>
</dbReference>
<evidence type="ECO:0000313" key="14">
    <source>
        <dbReference type="EMBL" id="KAF4686497.1"/>
    </source>
</evidence>
<feature type="compositionally biased region" description="Low complexity" evidence="12">
    <location>
        <begin position="444"/>
        <end position="458"/>
    </location>
</feature>
<dbReference type="GO" id="GO:0000176">
    <property type="term" value="C:nuclear exosome (RNase complex)"/>
    <property type="evidence" value="ECO:0007669"/>
    <property type="project" value="UniProtKB-ARBA"/>
</dbReference>
<dbReference type="PANTHER" id="PTHR23355:SF35">
    <property type="entry name" value="EXOSOME COMPLEX EXONUCLEASE RRP44"/>
    <property type="match status" value="1"/>
</dbReference>
<dbReference type="FunFam" id="2.40.50.700:FF:000001">
    <property type="entry name" value="Exosome complex exonuclease exoribonuclease (Rrp44)"/>
    <property type="match status" value="1"/>
</dbReference>
<accession>A0A7J6NSJ0</accession>
<dbReference type="Gene3D" id="3.40.50.1010">
    <property type="entry name" value="5'-nuclease"/>
    <property type="match status" value="1"/>
</dbReference>
<dbReference type="InterPro" id="IPR012677">
    <property type="entry name" value="Nucleotide-bd_a/b_plait_sf"/>
</dbReference>
<dbReference type="GO" id="GO:0000177">
    <property type="term" value="C:cytoplasmic exosome (RNase complex)"/>
    <property type="evidence" value="ECO:0007669"/>
    <property type="project" value="TreeGrafter"/>
</dbReference>
<dbReference type="SUPFAM" id="SSF50249">
    <property type="entry name" value="Nucleic acid-binding proteins"/>
    <property type="match status" value="2"/>
</dbReference>
<feature type="compositionally biased region" description="Gly residues" evidence="12">
    <location>
        <begin position="525"/>
        <end position="534"/>
    </location>
</feature>
<keyword evidence="15" id="KW-1185">Reference proteome</keyword>
<dbReference type="Pfam" id="PF00773">
    <property type="entry name" value="RNB"/>
    <property type="match status" value="1"/>
</dbReference>
<evidence type="ECO:0000256" key="2">
    <source>
        <dbReference type="ARBA" id="ARBA00005785"/>
    </source>
</evidence>
<evidence type="ECO:0000256" key="9">
    <source>
        <dbReference type="ARBA" id="ARBA00023242"/>
    </source>
</evidence>
<dbReference type="InterPro" id="IPR012340">
    <property type="entry name" value="NA-bd_OB-fold"/>
</dbReference>
<feature type="compositionally biased region" description="Polar residues" evidence="12">
    <location>
        <begin position="329"/>
        <end position="343"/>
    </location>
</feature>
<dbReference type="SMART" id="SM00360">
    <property type="entry name" value="RRM"/>
    <property type="match status" value="1"/>
</dbReference>
<keyword evidence="7" id="KW-0269">Exonuclease</keyword>
<feature type="region of interest" description="Disordered" evidence="12">
    <location>
        <begin position="223"/>
        <end position="290"/>
    </location>
</feature>
<gene>
    <name evidence="14" type="primary">DIS3_2</name>
    <name evidence="14" type="ORF">FOZ63_014971</name>
</gene>
<feature type="region of interest" description="Disordered" evidence="12">
    <location>
        <begin position="329"/>
        <end position="371"/>
    </location>
</feature>
<dbReference type="CDD" id="cd12398">
    <property type="entry name" value="RRM_CSTF2_RNA15_like"/>
    <property type="match status" value="1"/>
</dbReference>
<dbReference type="GO" id="GO:0004519">
    <property type="term" value="F:endonuclease activity"/>
    <property type="evidence" value="ECO:0007669"/>
    <property type="project" value="TreeGrafter"/>
</dbReference>
<dbReference type="Pfam" id="PF00076">
    <property type="entry name" value="RRM_1"/>
    <property type="match status" value="1"/>
</dbReference>
<dbReference type="Gene3D" id="2.40.50.700">
    <property type="match status" value="1"/>
</dbReference>
<feature type="domain" description="RRM" evidence="13">
    <location>
        <begin position="19"/>
        <end position="97"/>
    </location>
</feature>
<proteinExistence type="inferred from homology"/>
<evidence type="ECO:0000313" key="15">
    <source>
        <dbReference type="Proteomes" id="UP000553632"/>
    </source>
</evidence>
<dbReference type="PANTHER" id="PTHR23355">
    <property type="entry name" value="RIBONUCLEASE"/>
    <property type="match status" value="1"/>
</dbReference>
<evidence type="ECO:0000256" key="1">
    <source>
        <dbReference type="ARBA" id="ARBA00004123"/>
    </source>
</evidence>
<keyword evidence="4" id="KW-0540">Nuclease</keyword>
<protein>
    <recommendedName>
        <fullName evidence="10">Ribosomal RNA-processing protein 44</fullName>
    </recommendedName>
</protein>
<evidence type="ECO:0000256" key="5">
    <source>
        <dbReference type="ARBA" id="ARBA00022801"/>
    </source>
</evidence>
<dbReference type="InterPro" id="IPR041505">
    <property type="entry name" value="Dis3_CSD2"/>
</dbReference>
<keyword evidence="8 11" id="KW-0694">RNA-binding</keyword>
<dbReference type="Gene3D" id="2.40.50.140">
    <property type="entry name" value="Nucleic acid-binding proteins"/>
    <property type="match status" value="1"/>
</dbReference>
<dbReference type="InterPro" id="IPR001900">
    <property type="entry name" value="RNase_II/R"/>
</dbReference>
<dbReference type="GO" id="GO:0003723">
    <property type="term" value="F:RNA binding"/>
    <property type="evidence" value="ECO:0007669"/>
    <property type="project" value="UniProtKB-UniRule"/>
</dbReference>
<dbReference type="InterPro" id="IPR035979">
    <property type="entry name" value="RBD_domain_sf"/>
</dbReference>
<feature type="region of interest" description="Disordered" evidence="12">
    <location>
        <begin position="443"/>
        <end position="493"/>
    </location>
</feature>
<dbReference type="Pfam" id="PF17849">
    <property type="entry name" value="OB_Dis3"/>
    <property type="match status" value="1"/>
</dbReference>
<keyword evidence="9" id="KW-0539">Nucleus</keyword>
<comment type="subcellular location">
    <subcellularLocation>
        <location evidence="1">Nucleus</location>
    </subcellularLocation>
</comment>
<sequence>MSSSSWSYGSQQRAVNRNCSVFVGNIPYEASEEELREIFSRVGPVISFRLMKDKETGMPKGYGFCEYRDMETAYSAMRNLSNADYGGRPLRVDWADHELRNSEAVTKVLRTSNAEVSERTEKIVKDRLQEFRGKITDETIELAVSDMQPFREISTLIDILSSEQLVHILAEMQRLSLTDPDTTKALLATQPQLRVAIAFALIRINVMTDPFRKANTTTRSAANLMVADENTTTNKKQRLSVDDNGGHDNTSPQPPWARMHHHHQHDEDEDGPKHGVSSDNESYDVTQLSSEEKMRVIEQFSSLSTDEISELPPEVRESMETLVREWVVSQQQHPGGDEWQQQEGDAEGTNEQEDDTTTPHHHDTAMQEQEGEDNAVMSVEYGNTTATSASIPVLSPHIVIIPTPSVCIKQLDWLCDSCDVDGWHLGNVVITYTALNALKHAGSRGRSAAAATGGSRQGSYDRLRNRCRTSNITTLQHTKEEGEGTSSKSPSSTSLTSNFYVFANEHCRDTFVPMEMPTATTTTTTGGGGGGGGEDSLDDNDDGSDVNDTRDLGCTLKVAQWYDNHLGIPNASLVLCNDNKCKEKAQRMGYKGDIITCQELCDSKLHEVYPTCSEKLASSTLASTATPDNMADDGGYTVSTWQRGKVILKDDNNNEVHMRIRGRFNINRAVDGDVVAVEEISQATGNGDDDDDGADAVPTTATEAMEERITGDDGNQSRQEGEDRIFIPANPRIPNIRIATKHSNDLDNMRICVAIDSWDRTSRLPQGHWTRILGKCGERDTESSVILHEHNVITREFSDDVMRCLPPKDFQPDEEEISRRLDLRDVTVCSIDPPGCKDIDDALSCEVLPNGNWRIGVHIADVTHFVHPNTAIDKEAAERCTTVYLVERRTDMLPSLLTTDLCSLMDANNKKEPFKIVNTQFHKAIINSNAALSYGEAQARIDDKNDHTHLTQSIRRLLKAAMVIRRKRMSGGALELASQEVRFELDSETSDPTDVAEYTMKDTNRLVEEFMLLANTSVAQQILKHFPSNSVLRRHPPPKEQQLKALKSLLEKQGVKGFKFGSNKELSDSLNTVCNRKDDPYFNRLVRIMTTRTMNQAQPLPQQLNDKTAVTEQCDKINFRHRNAQFAGRASAELHTFLYFNKNGPCIADAVITRVRPAATTANVKQHRQHHSAGSLQVVVPRFGIDGVCKLENCDDDDDDSSTGGEWKCNEDKMIAVNDKLGITLAVFDHIQVRIMADSTDFRFKTVMTLLEKSKANEIDTYEEAEANRKKVDKEMCPDRISRDDNVA</sequence>
<dbReference type="EMBL" id="JABANO010040207">
    <property type="protein sequence ID" value="KAF4686497.1"/>
    <property type="molecule type" value="Genomic_DNA"/>
</dbReference>
<dbReference type="GO" id="GO:0016075">
    <property type="term" value="P:rRNA catabolic process"/>
    <property type="evidence" value="ECO:0007669"/>
    <property type="project" value="TreeGrafter"/>
</dbReference>
<dbReference type="InterPro" id="IPR000504">
    <property type="entry name" value="RRM_dom"/>
</dbReference>
<comment type="similarity">
    <text evidence="2">Belongs to the RNR ribonuclease family.</text>
</comment>
<dbReference type="GO" id="GO:0006364">
    <property type="term" value="P:rRNA processing"/>
    <property type="evidence" value="ECO:0007669"/>
    <property type="project" value="UniProtKB-KW"/>
</dbReference>
<feature type="compositionally biased region" description="Polar residues" evidence="12">
    <location>
        <begin position="277"/>
        <end position="289"/>
    </location>
</feature>
<feature type="region of interest" description="Disordered" evidence="12">
    <location>
        <begin position="515"/>
        <end position="545"/>
    </location>
</feature>
<feature type="region of interest" description="Disordered" evidence="12">
    <location>
        <begin position="702"/>
        <end position="723"/>
    </location>
</feature>
<feature type="compositionally biased region" description="Acidic residues" evidence="12">
    <location>
        <begin position="344"/>
        <end position="356"/>
    </location>
</feature>
<feature type="compositionally biased region" description="Acidic residues" evidence="12">
    <location>
        <begin position="535"/>
        <end position="545"/>
    </location>
</feature>
<evidence type="ECO:0000256" key="7">
    <source>
        <dbReference type="ARBA" id="ARBA00022839"/>
    </source>
</evidence>
<evidence type="ECO:0000256" key="11">
    <source>
        <dbReference type="PROSITE-ProRule" id="PRU00176"/>
    </source>
</evidence>
<organism evidence="14 15">
    <name type="scientific">Perkinsus olseni</name>
    <name type="common">Perkinsus atlanticus</name>
    <dbReference type="NCBI Taxonomy" id="32597"/>
    <lineage>
        <taxon>Eukaryota</taxon>
        <taxon>Sar</taxon>
        <taxon>Alveolata</taxon>
        <taxon>Perkinsozoa</taxon>
        <taxon>Perkinsea</taxon>
        <taxon>Perkinsida</taxon>
        <taxon>Perkinsidae</taxon>
        <taxon>Perkinsus</taxon>
    </lineage>
</organism>
<keyword evidence="3" id="KW-0698">rRNA processing</keyword>
<evidence type="ECO:0000259" key="13">
    <source>
        <dbReference type="PROSITE" id="PS50102"/>
    </source>
</evidence>